<dbReference type="EMBL" id="JBGNUJ010000009">
    <property type="protein sequence ID" value="KAL3955857.1"/>
    <property type="molecule type" value="Genomic_DNA"/>
</dbReference>
<evidence type="ECO:0000313" key="2">
    <source>
        <dbReference type="Proteomes" id="UP001638806"/>
    </source>
</evidence>
<dbReference type="Proteomes" id="UP001638806">
    <property type="component" value="Unassembled WGS sequence"/>
</dbReference>
<sequence length="141" mass="16331">MQFSQVFSIIAFVAATTAAEVIVDDKSPDAKPSLQHERASLMEPTCRDLFEVSQVKEYAGCRVWLCHKPRRPEIQDHEETYYVGLKGDENLNNRTVRAWVARRFASDIRTDWITGEEQTYSEDFKLRWGLQKLTVEYGKGQ</sequence>
<protein>
    <submittedName>
        <fullName evidence="1">Uncharacterized protein</fullName>
    </submittedName>
</protein>
<name>A0ACC4DI93_PURLI</name>
<accession>A0ACC4DI93</accession>
<comment type="caution">
    <text evidence="1">The sequence shown here is derived from an EMBL/GenBank/DDBJ whole genome shotgun (WGS) entry which is preliminary data.</text>
</comment>
<gene>
    <name evidence="1" type="ORF">ACCO45_009876</name>
</gene>
<proteinExistence type="predicted"/>
<reference evidence="1" key="1">
    <citation type="submission" date="2024-12" db="EMBL/GenBank/DDBJ databases">
        <title>Comparative genomics and development of molecular markers within Purpureocillium lilacinum and among Purpureocillium species.</title>
        <authorList>
            <person name="Yeh Z.-Y."/>
            <person name="Ni N.-T."/>
            <person name="Lo P.-H."/>
            <person name="Mushyakhwo K."/>
            <person name="Lin C.-F."/>
            <person name="Nai Y.-S."/>
        </authorList>
    </citation>
    <scope>NUCLEOTIDE SEQUENCE</scope>
    <source>
        <strain evidence="1">NCHU-NPUST-175</strain>
    </source>
</reference>
<evidence type="ECO:0000313" key="1">
    <source>
        <dbReference type="EMBL" id="KAL3955857.1"/>
    </source>
</evidence>
<keyword evidence="2" id="KW-1185">Reference proteome</keyword>
<organism evidence="1 2">
    <name type="scientific">Purpureocillium lilacinum</name>
    <name type="common">Paecilomyces lilacinus</name>
    <dbReference type="NCBI Taxonomy" id="33203"/>
    <lineage>
        <taxon>Eukaryota</taxon>
        <taxon>Fungi</taxon>
        <taxon>Dikarya</taxon>
        <taxon>Ascomycota</taxon>
        <taxon>Pezizomycotina</taxon>
        <taxon>Sordariomycetes</taxon>
        <taxon>Hypocreomycetidae</taxon>
        <taxon>Hypocreales</taxon>
        <taxon>Ophiocordycipitaceae</taxon>
        <taxon>Purpureocillium</taxon>
    </lineage>
</organism>